<feature type="compositionally biased region" description="Acidic residues" evidence="1">
    <location>
        <begin position="1002"/>
        <end position="1011"/>
    </location>
</feature>
<feature type="region of interest" description="Disordered" evidence="1">
    <location>
        <begin position="125"/>
        <end position="146"/>
    </location>
</feature>
<protein>
    <submittedName>
        <fullName evidence="2">Uncharacterized protein</fullName>
    </submittedName>
</protein>
<dbReference type="AlphaFoldDB" id="A0A0F7UIF7"/>
<feature type="compositionally biased region" description="Basic and acidic residues" evidence="1">
    <location>
        <begin position="550"/>
        <end position="563"/>
    </location>
</feature>
<feature type="compositionally biased region" description="Polar residues" evidence="1">
    <location>
        <begin position="307"/>
        <end position="326"/>
    </location>
</feature>
<feature type="region of interest" description="Disordered" evidence="1">
    <location>
        <begin position="689"/>
        <end position="807"/>
    </location>
</feature>
<feature type="compositionally biased region" description="Low complexity" evidence="1">
    <location>
        <begin position="55"/>
        <end position="107"/>
    </location>
</feature>
<feature type="compositionally biased region" description="Basic and acidic residues" evidence="1">
    <location>
        <begin position="598"/>
        <end position="629"/>
    </location>
</feature>
<feature type="region of interest" description="Disordered" evidence="1">
    <location>
        <begin position="163"/>
        <end position="276"/>
    </location>
</feature>
<accession>A0A0F7UIF7</accession>
<feature type="compositionally biased region" description="Basic and acidic residues" evidence="1">
    <location>
        <begin position="744"/>
        <end position="757"/>
    </location>
</feature>
<reference evidence="2" key="1">
    <citation type="journal article" date="2015" name="PLoS ONE">
        <title>Comprehensive Evaluation of Toxoplasma gondii VEG and Neospora caninum LIV Genomes with Tachyzoite Stage Transcriptome and Proteome Defines Novel Transcript Features.</title>
        <authorList>
            <person name="Ramaprasad A."/>
            <person name="Mourier T."/>
            <person name="Naeem R."/>
            <person name="Malas T.B."/>
            <person name="Moussa E."/>
            <person name="Panigrahi A."/>
            <person name="Vermont S.J."/>
            <person name="Otto T.D."/>
            <person name="Wastling J."/>
            <person name="Pain A."/>
        </authorList>
    </citation>
    <scope>NUCLEOTIDE SEQUENCE</scope>
    <source>
        <strain evidence="2">Liverpool</strain>
    </source>
</reference>
<evidence type="ECO:0000256" key="1">
    <source>
        <dbReference type="SAM" id="MobiDB-lite"/>
    </source>
</evidence>
<feature type="region of interest" description="Disordered" evidence="1">
    <location>
        <begin position="293"/>
        <end position="362"/>
    </location>
</feature>
<feature type="region of interest" description="Disordered" evidence="1">
    <location>
        <begin position="1171"/>
        <end position="1193"/>
    </location>
</feature>
<feature type="compositionally biased region" description="Low complexity" evidence="1">
    <location>
        <begin position="535"/>
        <end position="548"/>
    </location>
</feature>
<feature type="region of interest" description="Disordered" evidence="1">
    <location>
        <begin position="1"/>
        <end position="108"/>
    </location>
</feature>
<gene>
    <name evidence="2" type="ORF">BN1204_041490</name>
</gene>
<sequence length="1214" mass="131649">MVATAPSPRKGHRHAGAASAPGKLYGIPVEGYHEEEVKKGDRQETNGTRQEKTLSSVHRSSLKSSTPTSRSPSSASSPFSHGSFSVSPPSQSPSLSTGLHAGSLLSGSHRRRRLRHLATGLLYQRLAQQSRQRHRSSAREGEGFAPVHGSAVGCLVRMQTETEETKAVKASSTRQSKLRQTHTAELTRGTAAREDAGTAEEDSGARGGKKQERASVARATGERRQRTIFERREGAAAGHEGDTPGRQREAKEGEEEREKRADLRGETQTKRNGTNRLAILQCHLRHVEHLKQRPSGEGFEKCKESSSPRALPASTTVSPALRSKSSGAKREDAKSGSEGSEHGGEGRDGAPEGGWNEEGNGALSVPLIPRHCRAPEAAAYTARLADLEQLLSRQGALHCRLALQCLYTGAEASSSPAKEGGEERGGSLWCQPSAQSQKGLPSREQALMCAYRSGAETKEQRFSRYRAEMRRLWVAREQDVFRFLRQCCTVQGLNRIPSVWSPARSSPPSPAARRLAAAVEVCADTPKSSVAWSPAARAAEAAENPADAEQTDRPERGGETRREARMRRSVAKVCGQGSPGTPVEVPGESDSQATRAGDSGREHGEHVEKAKKGEEEEAGRQTELSRKATEIGPAQPASASTLMTRRGVAFYQDLLQTNLHVAAQAADVSETATCAAALLRQVPQDIRSWRSEGEKGADPQRDRAEARPSKLRSDGHGRDRCFERERDSPGMAAGKDTSTDESGEEGREQRSGEDTFGRRGSHRNTPRRREAGVPSEQDPPRSSSGNGAAPQRKHAEPKRDEEVHEGADETRRRLALLEAACCRLFLVCVRAATKPIVSSHLPSCFGGSSSIGTNTAIVECLSVVRRLFEHVGVPREETGNRSKGDKNGNGHEEQEARNVSVGERELSWCSWLMKFSGEAKTKGAGESRNLRERSPPFSSVVKVVKEVCRELRLGNWARVLKVYVHLKSLAVALLSRGKSPNPRLGTANARASSASSRREPLAETEDMDEKETVDSSGNSRYWCAVPNEFCVGASAELLLTTLFLLEVFVSDLRVAAGEVFVNVASRQSGLAEKGHRLKEMLRSFPVGPAGAAMAVGNARQLPSSAEKDGAASIKRVQIKRSSLSSPFVPSFSPLNAFVHSLPTSIQRSLQSDAWLKEAKADADAAARVVLEERHSAPFPRDKTPRTERNGNARLLQLKALDDLHIQSTSKKKTD</sequence>
<name>A0A0F7UIF7_NEOCL</name>
<feature type="compositionally biased region" description="Polar residues" evidence="1">
    <location>
        <begin position="430"/>
        <end position="439"/>
    </location>
</feature>
<feature type="compositionally biased region" description="Basic and acidic residues" evidence="1">
    <location>
        <begin position="793"/>
        <end position="807"/>
    </location>
</feature>
<feature type="compositionally biased region" description="Basic and acidic residues" evidence="1">
    <location>
        <begin position="689"/>
        <end position="728"/>
    </location>
</feature>
<feature type="region of interest" description="Disordered" evidence="1">
    <location>
        <begin position="982"/>
        <end position="1016"/>
    </location>
</feature>
<evidence type="ECO:0000313" key="2">
    <source>
        <dbReference type="EMBL" id="CEL68380.1"/>
    </source>
</evidence>
<feature type="compositionally biased region" description="Basic and acidic residues" evidence="1">
    <location>
        <begin position="209"/>
        <end position="269"/>
    </location>
</feature>
<feature type="compositionally biased region" description="Basic and acidic residues" evidence="1">
    <location>
        <begin position="31"/>
        <end position="52"/>
    </location>
</feature>
<feature type="compositionally biased region" description="Basic and acidic residues" evidence="1">
    <location>
        <begin position="328"/>
        <end position="350"/>
    </location>
</feature>
<organism evidence="2">
    <name type="scientific">Neospora caninum (strain Liverpool)</name>
    <dbReference type="NCBI Taxonomy" id="572307"/>
    <lineage>
        <taxon>Eukaryota</taxon>
        <taxon>Sar</taxon>
        <taxon>Alveolata</taxon>
        <taxon>Apicomplexa</taxon>
        <taxon>Conoidasida</taxon>
        <taxon>Coccidia</taxon>
        <taxon>Eucoccidiorida</taxon>
        <taxon>Eimeriorina</taxon>
        <taxon>Sarcocystidae</taxon>
        <taxon>Neospora</taxon>
    </lineage>
</organism>
<feature type="compositionally biased region" description="Basic and acidic residues" evidence="1">
    <location>
        <begin position="1171"/>
        <end position="1190"/>
    </location>
</feature>
<feature type="region of interest" description="Disordered" evidence="1">
    <location>
        <begin position="412"/>
        <end position="439"/>
    </location>
</feature>
<dbReference type="EMBL" id="LN714484">
    <property type="protein sequence ID" value="CEL68380.1"/>
    <property type="molecule type" value="Genomic_DNA"/>
</dbReference>
<feature type="region of interest" description="Disordered" evidence="1">
    <location>
        <begin position="875"/>
        <end position="899"/>
    </location>
</feature>
<proteinExistence type="predicted"/>
<feature type="region of interest" description="Disordered" evidence="1">
    <location>
        <begin position="526"/>
        <end position="639"/>
    </location>
</feature>